<organism evidence="5 6">
    <name type="scientific">Mycolicibacterium porcinum</name>
    <dbReference type="NCBI Taxonomy" id="39693"/>
    <lineage>
        <taxon>Bacteria</taxon>
        <taxon>Bacillati</taxon>
        <taxon>Actinomycetota</taxon>
        <taxon>Actinomycetes</taxon>
        <taxon>Mycobacteriales</taxon>
        <taxon>Mycobacteriaceae</taxon>
        <taxon>Mycolicibacterium</taxon>
    </lineage>
</organism>
<dbReference type="PRINTS" id="PR00080">
    <property type="entry name" value="SDRFAMILY"/>
</dbReference>
<protein>
    <submittedName>
        <fullName evidence="5">SDR family oxidoreductase</fullName>
    </submittedName>
</protein>
<keyword evidence="2" id="KW-0560">Oxidoreductase</keyword>
<dbReference type="SUPFAM" id="SSF51735">
    <property type="entry name" value="NAD(P)-binding Rossmann-fold domains"/>
    <property type="match status" value="1"/>
</dbReference>
<dbReference type="NCBIfam" id="NF006073">
    <property type="entry name" value="PRK08219.1"/>
    <property type="match status" value="1"/>
</dbReference>
<proteinExistence type="inferred from homology"/>
<dbReference type="PANTHER" id="PTHR44196:SF1">
    <property type="entry name" value="DEHYDROGENASE_REDUCTASE SDR FAMILY MEMBER 7B"/>
    <property type="match status" value="1"/>
</dbReference>
<dbReference type="EMBL" id="JACKVC010000019">
    <property type="protein sequence ID" value="MCV7390782.1"/>
    <property type="molecule type" value="Genomic_DNA"/>
</dbReference>
<dbReference type="InterPro" id="IPR020904">
    <property type="entry name" value="Sc_DH/Rdtase_CS"/>
</dbReference>
<comment type="similarity">
    <text evidence="1 3">Belongs to the short-chain dehydrogenases/reductases (SDR) family.</text>
</comment>
<dbReference type="PANTHER" id="PTHR44196">
    <property type="entry name" value="DEHYDROGENASE/REDUCTASE SDR FAMILY MEMBER 7B"/>
    <property type="match status" value="1"/>
</dbReference>
<dbReference type="Proteomes" id="UP001141659">
    <property type="component" value="Unassembled WGS sequence"/>
</dbReference>
<accession>A0AAW5T7G5</accession>
<evidence type="ECO:0000313" key="5">
    <source>
        <dbReference type="EMBL" id="MCV7390782.1"/>
    </source>
</evidence>
<dbReference type="InterPro" id="IPR002347">
    <property type="entry name" value="SDR_fam"/>
</dbReference>
<dbReference type="RefSeq" id="WP_036443633.1">
    <property type="nucleotide sequence ID" value="NZ_JACKVC010000019.1"/>
</dbReference>
<feature type="domain" description="Ketoreductase" evidence="4">
    <location>
        <begin position="2"/>
        <end position="170"/>
    </location>
</feature>
<evidence type="ECO:0000256" key="3">
    <source>
        <dbReference type="RuleBase" id="RU000363"/>
    </source>
</evidence>
<dbReference type="GO" id="GO:0016491">
    <property type="term" value="F:oxidoreductase activity"/>
    <property type="evidence" value="ECO:0007669"/>
    <property type="project" value="UniProtKB-KW"/>
</dbReference>
<dbReference type="GO" id="GO:0016020">
    <property type="term" value="C:membrane"/>
    <property type="evidence" value="ECO:0007669"/>
    <property type="project" value="TreeGrafter"/>
</dbReference>
<reference evidence="5" key="2">
    <citation type="journal article" date="2022" name="BMC Genomics">
        <title>Comparative genome analysis of mycobacteria focusing on tRNA and non-coding RNA.</title>
        <authorList>
            <person name="Behra P.R.K."/>
            <person name="Pettersson B.M.F."/>
            <person name="Ramesh M."/>
            <person name="Das S."/>
            <person name="Dasgupta S."/>
            <person name="Kirsebom L.A."/>
        </authorList>
    </citation>
    <scope>NUCLEOTIDE SEQUENCE</scope>
    <source>
        <strain evidence="5">DSM 44242</strain>
    </source>
</reference>
<dbReference type="Pfam" id="PF00106">
    <property type="entry name" value="adh_short"/>
    <property type="match status" value="1"/>
</dbReference>
<evidence type="ECO:0000259" key="4">
    <source>
        <dbReference type="SMART" id="SM00822"/>
    </source>
</evidence>
<dbReference type="PRINTS" id="PR00081">
    <property type="entry name" value="GDHRDH"/>
</dbReference>
<name>A0AAW5T7G5_9MYCO</name>
<gene>
    <name evidence="5" type="ORF">H5P34_22220</name>
</gene>
<dbReference type="PROSITE" id="PS00061">
    <property type="entry name" value="ADH_SHORT"/>
    <property type="match status" value="1"/>
</dbReference>
<evidence type="ECO:0000256" key="2">
    <source>
        <dbReference type="ARBA" id="ARBA00023002"/>
    </source>
</evidence>
<sequence>MPSALITGAAGGIGSAIAAALAPTHTLFLGGRPSARLDALAERLGAPTWPLDLTDADSIESAAEVLSELDVLVHNAGVLYPGRVAESIPEQWRASFEVNVTGAVALTLALLPALRAARGHVVFINSGAGQKVSPGMASYSASKFALRAFADALRADEPSLRVTSIFPGRTDTEMQRDLVAYESTVTDGAGEYNPAKFLKPETVAGLVATAVNTPPDGHVHEIVVRPG</sequence>
<dbReference type="InterPro" id="IPR036291">
    <property type="entry name" value="NAD(P)-bd_dom_sf"/>
</dbReference>
<dbReference type="AlphaFoldDB" id="A0AAW5T7G5"/>
<evidence type="ECO:0000256" key="1">
    <source>
        <dbReference type="ARBA" id="ARBA00006484"/>
    </source>
</evidence>
<dbReference type="SMART" id="SM00822">
    <property type="entry name" value="PKS_KR"/>
    <property type="match status" value="1"/>
</dbReference>
<comment type="caution">
    <text evidence="5">The sequence shown here is derived from an EMBL/GenBank/DDBJ whole genome shotgun (WGS) entry which is preliminary data.</text>
</comment>
<dbReference type="InterPro" id="IPR057326">
    <property type="entry name" value="KR_dom"/>
</dbReference>
<reference evidence="5" key="1">
    <citation type="submission" date="2020-07" db="EMBL/GenBank/DDBJ databases">
        <authorList>
            <person name="Pettersson B.M.F."/>
            <person name="Behra P.R.K."/>
            <person name="Ramesh M."/>
            <person name="Das S."/>
            <person name="Dasgupta S."/>
            <person name="Kirsebom L.A."/>
        </authorList>
    </citation>
    <scope>NUCLEOTIDE SEQUENCE</scope>
    <source>
        <strain evidence="5">DSM 44242</strain>
    </source>
</reference>
<dbReference type="Gene3D" id="3.40.50.720">
    <property type="entry name" value="NAD(P)-binding Rossmann-like Domain"/>
    <property type="match status" value="1"/>
</dbReference>
<evidence type="ECO:0000313" key="6">
    <source>
        <dbReference type="Proteomes" id="UP001141659"/>
    </source>
</evidence>